<protein>
    <submittedName>
        <fullName evidence="7">Alcohol dehydrogenase</fullName>
    </submittedName>
</protein>
<dbReference type="RefSeq" id="WP_070177726.1">
    <property type="nucleotide sequence ID" value="NZ_BMJR01000002.1"/>
</dbReference>
<dbReference type="PANTHER" id="PTHR11496">
    <property type="entry name" value="ALCOHOL DEHYDROGENASE"/>
    <property type="match status" value="1"/>
</dbReference>
<gene>
    <name evidence="7" type="ORF">BFC17_03555</name>
</gene>
<dbReference type="InterPro" id="IPR056798">
    <property type="entry name" value="ADH_Fe_C"/>
</dbReference>
<dbReference type="EMBL" id="MJIC01000015">
    <property type="protein sequence ID" value="OFI33350.1"/>
    <property type="molecule type" value="Genomic_DNA"/>
</dbReference>
<dbReference type="GO" id="GO:0004022">
    <property type="term" value="F:alcohol dehydrogenase (NAD+) activity"/>
    <property type="evidence" value="ECO:0007669"/>
    <property type="project" value="TreeGrafter"/>
</dbReference>
<dbReference type="GO" id="GO:0046872">
    <property type="term" value="F:metal ion binding"/>
    <property type="evidence" value="ECO:0007669"/>
    <property type="project" value="InterPro"/>
</dbReference>
<feature type="domain" description="Alcohol dehydrogenase iron-type/glycerol dehydrogenase GldA" evidence="5">
    <location>
        <begin position="10"/>
        <end position="175"/>
    </location>
</feature>
<name>A0A1E8FBR4_9ALTE</name>
<dbReference type="InterPro" id="IPR001670">
    <property type="entry name" value="ADH_Fe/GldA"/>
</dbReference>
<feature type="domain" description="Fe-containing alcohol dehydrogenase-like C-terminal" evidence="6">
    <location>
        <begin position="187"/>
        <end position="386"/>
    </location>
</feature>
<dbReference type="FunFam" id="3.40.50.1970:FF:000003">
    <property type="entry name" value="Alcohol dehydrogenase, iron-containing"/>
    <property type="match status" value="1"/>
</dbReference>
<dbReference type="InterPro" id="IPR039697">
    <property type="entry name" value="Alcohol_dehydrogenase_Fe"/>
</dbReference>
<dbReference type="CDD" id="cd08193">
    <property type="entry name" value="HVD"/>
    <property type="match status" value="1"/>
</dbReference>
<dbReference type="FunFam" id="1.20.1090.10:FF:000001">
    <property type="entry name" value="Aldehyde-alcohol dehydrogenase"/>
    <property type="match status" value="1"/>
</dbReference>
<dbReference type="AlphaFoldDB" id="A0A1E8FBR4"/>
<evidence type="ECO:0000259" key="6">
    <source>
        <dbReference type="Pfam" id="PF25137"/>
    </source>
</evidence>
<comment type="caution">
    <text evidence="7">The sequence shown here is derived from an EMBL/GenBank/DDBJ whole genome shotgun (WGS) entry which is preliminary data.</text>
</comment>
<dbReference type="Pfam" id="PF25137">
    <property type="entry name" value="ADH_Fe_C"/>
    <property type="match status" value="1"/>
</dbReference>
<evidence type="ECO:0000256" key="2">
    <source>
        <dbReference type="ARBA" id="ARBA00007358"/>
    </source>
</evidence>
<comment type="similarity">
    <text evidence="2">Belongs to the iron-containing alcohol dehydrogenase family.</text>
</comment>
<evidence type="ECO:0000256" key="1">
    <source>
        <dbReference type="ARBA" id="ARBA00001962"/>
    </source>
</evidence>
<evidence type="ECO:0000313" key="8">
    <source>
        <dbReference type="Proteomes" id="UP000176037"/>
    </source>
</evidence>
<keyword evidence="3" id="KW-0560">Oxidoreductase</keyword>
<keyword evidence="4" id="KW-0520">NAD</keyword>
<accession>A0A1E8FBR4</accession>
<comment type="cofactor">
    <cofactor evidence="1">
        <name>Fe cation</name>
        <dbReference type="ChEBI" id="CHEBI:24875"/>
    </cofactor>
</comment>
<sequence length="387" mass="40304">MQSFVYTSAHKIVCENGAAAKLAEHCAALNIKKPLLVTDKGLIQAGIIEPVLAGLSAEGFEPVIYSDIVADPPQSLVEAAVDNAKSQGVDGVIGLGGGSSMDVAKLIAILCTGEQPITDMYGIDNVKGGRLPLILIPTTAGTGSEVTPISIITTGETTKSGVVSAQLLPDIAILDATLTVGLPGHITAATGIDAMVHAIEAFTSKVKKNLYSDMLAKEALRLLSQNLLTCVKDGSNLEARSKVLLGAMLAGQAFANAPVAAVHALAYPLGGNYHIPHGLSNALVLPFVLRFNAEEPSAAALYGELLPCICNHAPSGDSQIDCLTFIETIEALLRDVALPRNLAAMNIDESDLPKLASEAMLQQRLLVNNPRPVAEADALAIYQAAYS</sequence>
<dbReference type="Pfam" id="PF00465">
    <property type="entry name" value="Fe-ADH"/>
    <property type="match status" value="1"/>
</dbReference>
<reference evidence="7 8" key="1">
    <citation type="submission" date="2016-09" db="EMBL/GenBank/DDBJ databases">
        <title>Alteromonas lipolytica, a new species isolated from sea water.</title>
        <authorList>
            <person name="Wu Y.-H."/>
            <person name="Cheng H."/>
            <person name="Xu X.-W."/>
        </authorList>
    </citation>
    <scope>NUCLEOTIDE SEQUENCE [LARGE SCALE GENOMIC DNA]</scope>
    <source>
        <strain evidence="7 8">JW12</strain>
    </source>
</reference>
<dbReference type="PROSITE" id="PS00913">
    <property type="entry name" value="ADH_IRON_1"/>
    <property type="match status" value="1"/>
</dbReference>
<evidence type="ECO:0000313" key="7">
    <source>
        <dbReference type="EMBL" id="OFI33350.1"/>
    </source>
</evidence>
<dbReference type="SUPFAM" id="SSF56796">
    <property type="entry name" value="Dehydroquinate synthase-like"/>
    <property type="match status" value="1"/>
</dbReference>
<dbReference type="OrthoDB" id="9815791at2"/>
<proteinExistence type="inferred from homology"/>
<dbReference type="PANTHER" id="PTHR11496:SF102">
    <property type="entry name" value="ALCOHOL DEHYDROGENASE 4"/>
    <property type="match status" value="1"/>
</dbReference>
<evidence type="ECO:0000256" key="4">
    <source>
        <dbReference type="ARBA" id="ARBA00023027"/>
    </source>
</evidence>
<dbReference type="Proteomes" id="UP000176037">
    <property type="component" value="Unassembled WGS sequence"/>
</dbReference>
<dbReference type="STRING" id="1856405.BFC17_03555"/>
<evidence type="ECO:0000259" key="5">
    <source>
        <dbReference type="Pfam" id="PF00465"/>
    </source>
</evidence>
<evidence type="ECO:0000256" key="3">
    <source>
        <dbReference type="ARBA" id="ARBA00023002"/>
    </source>
</evidence>
<keyword evidence="8" id="KW-1185">Reference proteome</keyword>
<dbReference type="InterPro" id="IPR018211">
    <property type="entry name" value="ADH_Fe_CS"/>
</dbReference>
<organism evidence="7 8">
    <name type="scientific">Alteromonas lipolytica</name>
    <dbReference type="NCBI Taxonomy" id="1856405"/>
    <lineage>
        <taxon>Bacteria</taxon>
        <taxon>Pseudomonadati</taxon>
        <taxon>Pseudomonadota</taxon>
        <taxon>Gammaproteobacteria</taxon>
        <taxon>Alteromonadales</taxon>
        <taxon>Alteromonadaceae</taxon>
        <taxon>Alteromonas/Salinimonas group</taxon>
        <taxon>Alteromonas</taxon>
    </lineage>
</organism>
<dbReference type="Gene3D" id="1.20.1090.10">
    <property type="entry name" value="Dehydroquinate synthase-like - alpha domain"/>
    <property type="match status" value="1"/>
</dbReference>
<dbReference type="Gene3D" id="3.40.50.1970">
    <property type="match status" value="1"/>
</dbReference>